<dbReference type="RefSeq" id="WP_137315479.1">
    <property type="nucleotide sequence ID" value="NZ_CP040017.1"/>
</dbReference>
<evidence type="ECO:0000313" key="4">
    <source>
        <dbReference type="EMBL" id="QCP12648.1"/>
    </source>
</evidence>
<dbReference type="EMBL" id="JACHXS010000010">
    <property type="protein sequence ID" value="MBB3223946.1"/>
    <property type="molecule type" value="Genomic_DNA"/>
</dbReference>
<evidence type="ECO:0000313" key="5">
    <source>
        <dbReference type="Proteomes" id="UP000298763"/>
    </source>
</evidence>
<evidence type="ECO:0000256" key="1">
    <source>
        <dbReference type="SAM" id="Phobius"/>
    </source>
</evidence>
<feature type="transmembrane region" description="Helical" evidence="1">
    <location>
        <begin position="466"/>
        <end position="483"/>
    </location>
</feature>
<dbReference type="Pfam" id="PF13785">
    <property type="entry name" value="DUF4178"/>
    <property type="match status" value="2"/>
</dbReference>
<protein>
    <submittedName>
        <fullName evidence="4">DUF4178 domain-containing protein</fullName>
    </submittedName>
    <submittedName>
        <fullName evidence="3">Ribosomal protein S27E</fullName>
    </submittedName>
</protein>
<reference evidence="3 6" key="2">
    <citation type="submission" date="2020-08" db="EMBL/GenBank/DDBJ databases">
        <title>Genomic Encyclopedia of Type Strains, Phase III (KMG-III): the genomes of soil and plant-associated and newly described type strains.</title>
        <authorList>
            <person name="Whitman W."/>
        </authorList>
    </citation>
    <scope>NUCLEOTIDE SEQUENCE [LARGE SCALE GENOMIC DNA]</scope>
    <source>
        <strain evidence="3 6">CECT 7753</strain>
    </source>
</reference>
<proteinExistence type="predicted"/>
<evidence type="ECO:0000259" key="2">
    <source>
        <dbReference type="Pfam" id="PF13785"/>
    </source>
</evidence>
<keyword evidence="5" id="KW-1185">Reference proteome</keyword>
<keyword evidence="1" id="KW-0472">Membrane</keyword>
<dbReference type="InterPro" id="IPR025235">
    <property type="entry name" value="DUF4178"/>
</dbReference>
<gene>
    <name evidence="4" type="ORF">FCL38_21070</name>
    <name evidence="3" type="ORF">FHS02_004799</name>
</gene>
<evidence type="ECO:0000313" key="6">
    <source>
        <dbReference type="Proteomes" id="UP000584325"/>
    </source>
</evidence>
<feature type="domain" description="DUF4178" evidence="2">
    <location>
        <begin position="278"/>
        <end position="407"/>
    </location>
</feature>
<sequence length="489" mass="53063">MQVVSCPNCGAEVRFRSHAAVMAVCEYCRTGVLKEAGSVRDLGKIADVLEDYSPIQLGTSGTWANRPFTVIGRLQLRYDAGFWNEWYLLFDDGQAGWLGDASGQFTITLERRLEGALPAFGELRAGQYVTVAGERWMAADVRTARCTGGQGELPFRVAEGWEAKVADLRGGGAFLTLDYSDGEPLAYGGVPVALDSLRPQLLRDDLEIRRTAGRFRGKVEALDCPSCGNGIRYLPGMTANLVCPACRAQLDAASPKIEVLRAGERVDATLAASATLPLGAEGRLGSQTLTVIGVMRRADDEGTEWTEYLLYGSRTGFTWLVETGDGWQRSDAMDVWPDWRGDSVLLDNVSYRRLYGYPARVTFAAGAFNWRVEVGDVAQVEEFQKGQVTLAAERSASEITWSRSAPVAFDQVKAWFPDVLKGTAPPLRAPGTLSSGTRYRSAAKLLVIAAGVFNAIPLIANFGSTIAYTVLAGLALYLPAIFLDNNDKP</sequence>
<dbReference type="EMBL" id="CP040017">
    <property type="protein sequence ID" value="QCP12648.1"/>
    <property type="molecule type" value="Genomic_DNA"/>
</dbReference>
<dbReference type="Proteomes" id="UP000298763">
    <property type="component" value="Chromosome"/>
</dbReference>
<dbReference type="OrthoDB" id="228033at2"/>
<keyword evidence="3" id="KW-0689">Ribosomal protein</keyword>
<dbReference type="Proteomes" id="UP000584325">
    <property type="component" value="Unassembled WGS sequence"/>
</dbReference>
<reference evidence="4 5" key="1">
    <citation type="submission" date="2019-05" db="EMBL/GenBank/DDBJ databases">
        <title>Draft Genome Sequences of Six Type Strains of the Genus Massilia.</title>
        <authorList>
            <person name="Miess H."/>
            <person name="Frediansyhah A."/>
            <person name="Gross H."/>
        </authorList>
    </citation>
    <scope>NUCLEOTIDE SEQUENCE [LARGE SCALE GENOMIC DNA]</scope>
    <source>
        <strain evidence="4 5">DSMZ 26121</strain>
    </source>
</reference>
<keyword evidence="3" id="KW-0687">Ribonucleoprotein</keyword>
<dbReference type="AlphaFoldDB" id="A0A4P8HV19"/>
<keyword evidence="1" id="KW-1133">Transmembrane helix</keyword>
<feature type="domain" description="DUF4178" evidence="2">
    <location>
        <begin position="56"/>
        <end position="191"/>
    </location>
</feature>
<name>A0A4P8HV19_9BURK</name>
<keyword evidence="1" id="KW-0812">Transmembrane</keyword>
<dbReference type="GO" id="GO:0005840">
    <property type="term" value="C:ribosome"/>
    <property type="evidence" value="ECO:0007669"/>
    <property type="project" value="UniProtKB-KW"/>
</dbReference>
<organism evidence="3 6">
    <name type="scientific">Pseudoduganella umbonata</name>
    <dbReference type="NCBI Taxonomy" id="864828"/>
    <lineage>
        <taxon>Bacteria</taxon>
        <taxon>Pseudomonadati</taxon>
        <taxon>Pseudomonadota</taxon>
        <taxon>Betaproteobacteria</taxon>
        <taxon>Burkholderiales</taxon>
        <taxon>Oxalobacteraceae</taxon>
        <taxon>Telluria group</taxon>
        <taxon>Pseudoduganella</taxon>
    </lineage>
</organism>
<evidence type="ECO:0000313" key="3">
    <source>
        <dbReference type="EMBL" id="MBB3223946.1"/>
    </source>
</evidence>
<accession>A0A4P8HV19</accession>